<evidence type="ECO:0000313" key="2">
    <source>
        <dbReference type="Proteomes" id="UP000306038"/>
    </source>
</evidence>
<dbReference type="Gene3D" id="2.180.10.10">
    <property type="entry name" value="RHS repeat-associated core"/>
    <property type="match status" value="1"/>
</dbReference>
<evidence type="ECO:0008006" key="3">
    <source>
        <dbReference type="Google" id="ProtNLM"/>
    </source>
</evidence>
<dbReference type="InterPro" id="IPR050708">
    <property type="entry name" value="T6SS_VgrG/RHS"/>
</dbReference>
<dbReference type="EMBL" id="SDLV01000004">
    <property type="protein sequence ID" value="THV62927.1"/>
    <property type="molecule type" value="Genomic_DNA"/>
</dbReference>
<evidence type="ECO:0000313" key="1">
    <source>
        <dbReference type="EMBL" id="THV62927.1"/>
    </source>
</evidence>
<comment type="caution">
    <text evidence="1">The sequence shown here is derived from an EMBL/GenBank/DDBJ whole genome shotgun (WGS) entry which is preliminary data.</text>
</comment>
<protein>
    <recommendedName>
        <fullName evidence="3">RHS repeat-associated core domain-containing protein</fullName>
    </recommendedName>
</protein>
<organism evidence="1 2">
    <name type="scientific">Chryseobacterium candidae</name>
    <dbReference type="NCBI Taxonomy" id="1978493"/>
    <lineage>
        <taxon>Bacteria</taxon>
        <taxon>Pseudomonadati</taxon>
        <taxon>Bacteroidota</taxon>
        <taxon>Flavobacteriia</taxon>
        <taxon>Flavobacteriales</taxon>
        <taxon>Weeksellaceae</taxon>
        <taxon>Chryseobacterium group</taxon>
        <taxon>Chryseobacterium</taxon>
    </lineage>
</organism>
<proteinExistence type="predicted"/>
<keyword evidence="2" id="KW-1185">Reference proteome</keyword>
<dbReference type="NCBIfam" id="TIGR03696">
    <property type="entry name" value="Rhs_assc_core"/>
    <property type="match status" value="1"/>
</dbReference>
<gene>
    <name evidence="1" type="ORF">EK417_03435</name>
</gene>
<reference evidence="1 2" key="1">
    <citation type="submission" date="2019-01" db="EMBL/GenBank/DDBJ databases">
        <authorList>
            <person name="B I."/>
            <person name="Ch S."/>
            <person name="Ch V.R."/>
        </authorList>
    </citation>
    <scope>NUCLEOTIDE SEQUENCE [LARGE SCALE GENOMIC DNA]</scope>
    <source>
        <strain evidence="1 2">JC507</strain>
    </source>
</reference>
<sequence length="376" mass="41939">MTDANDYYPFGMNHFKTGNAFFAQGSYKSNKYNSKELQETGMYSYGWREYMPDIGRWNGIDQLAESYLSASPYAYVLNNPINMFDPDGRKNEAWLSEAPLWLQEMWNATPDGTNSYWFNNGSGFTSYDGGPKGGGGSLAYSSNVSYGGSFTMGDGTYALPPIVLTGNKSGWADQFRDHMNKYARNTSMIAHMIKLGNYSDNIPSNKEITPWQLGVEWLSGTGPRHRDFTNGDLMTEMLRQHNHVQATRDIILSKMALSQSSLEGSNSYKLGGIKGVGLYLKDYSTLLTGGLTGNLAVTYLGSYNLEYTAAAYNKSVVVSFHVENSSTMQSASRPPVLGYLPIWQQTTGKLINEKFKTGWGSKTTQSFHWTEVLYLK</sequence>
<dbReference type="Proteomes" id="UP000306038">
    <property type="component" value="Unassembled WGS sequence"/>
</dbReference>
<name>A0ABY2RBF0_9FLAO</name>
<dbReference type="PANTHER" id="PTHR32305">
    <property type="match status" value="1"/>
</dbReference>
<dbReference type="PANTHER" id="PTHR32305:SF15">
    <property type="entry name" value="PROTEIN RHSA-RELATED"/>
    <property type="match status" value="1"/>
</dbReference>
<accession>A0ABY2RBF0</accession>
<dbReference type="InterPro" id="IPR022385">
    <property type="entry name" value="Rhs_assc_core"/>
</dbReference>